<feature type="domain" description="AttH" evidence="2">
    <location>
        <begin position="78"/>
        <end position="218"/>
    </location>
</feature>
<dbReference type="InterPro" id="IPR023374">
    <property type="entry name" value="AttH-like_dom_sf"/>
</dbReference>
<dbReference type="Pfam" id="PF17186">
    <property type="entry name" value="Lipocalin_9"/>
    <property type="match status" value="1"/>
</dbReference>
<comment type="caution">
    <text evidence="3">The sequence shown here is derived from an EMBL/GenBank/DDBJ whole genome shotgun (WGS) entry which is preliminary data.</text>
</comment>
<keyword evidence="1" id="KW-1133">Transmembrane helix</keyword>
<keyword evidence="1" id="KW-0472">Membrane</keyword>
<dbReference type="SUPFAM" id="SSF159245">
    <property type="entry name" value="AttH-like"/>
    <property type="match status" value="1"/>
</dbReference>
<dbReference type="Proteomes" id="UP000230434">
    <property type="component" value="Unassembled WGS sequence"/>
</dbReference>
<evidence type="ECO:0000313" key="3">
    <source>
        <dbReference type="EMBL" id="PJA64283.1"/>
    </source>
</evidence>
<dbReference type="InterPro" id="IPR010791">
    <property type="entry name" value="AttH_dom"/>
</dbReference>
<evidence type="ECO:0000256" key="1">
    <source>
        <dbReference type="SAM" id="Phobius"/>
    </source>
</evidence>
<evidence type="ECO:0000259" key="2">
    <source>
        <dbReference type="Pfam" id="PF07143"/>
    </source>
</evidence>
<dbReference type="AlphaFoldDB" id="A0A2M7YMS0"/>
<protein>
    <recommendedName>
        <fullName evidence="2">AttH domain-containing protein</fullName>
    </recommendedName>
</protein>
<dbReference type="Pfam" id="PF07143">
    <property type="entry name" value="CrtC"/>
    <property type="match status" value="1"/>
</dbReference>
<sequence length="353" mass="40808">MNQKTRLVISLGIMIVLTTLLLRSLFLNLAAFDRLSTQYFPVGNSFSLPLKTDKSSTGDEKTPEFPCYEKNRADWQIGWWYFAGHLEDEQNPAHKFGLTLVFDKNPAQIMFGLSDGEAQESFSGTINFTDYDIIEEESVIVKKDDIFWVYNGDSKYRISFKFEDKQIDLNLVSLKKPVIAANNEQTFYCQQTRLEAEGTLVIKDKHYQIKGQAWIEHQGFKDVLSWKSWRWHSLQLNNNIEIVFVTNFLDKSGNFSEKNALSIFDNQGRRETIEPGDYQIKDIEYFQYPQTNIRYPIKWQLEIPGRHIKLLVSSIVANQVIKGSDGFYEGSCQVSGIFEGENVSGRAQFEYMP</sequence>
<dbReference type="Gene3D" id="2.40.370.10">
    <property type="entry name" value="AttH-like domain"/>
    <property type="match status" value="2"/>
</dbReference>
<keyword evidence="1" id="KW-0812">Transmembrane</keyword>
<feature type="transmembrane region" description="Helical" evidence="1">
    <location>
        <begin position="7"/>
        <end position="26"/>
    </location>
</feature>
<dbReference type="EMBL" id="PFWF01000082">
    <property type="protein sequence ID" value="PJA64283.1"/>
    <property type="molecule type" value="Genomic_DNA"/>
</dbReference>
<gene>
    <name evidence="3" type="ORF">CO159_03875</name>
</gene>
<proteinExistence type="predicted"/>
<accession>A0A2M7YMS0</accession>
<organism evidence="3 4">
    <name type="scientific">Candidatus Portnoybacteria bacterium CG_4_9_14_3_um_filter_40_10</name>
    <dbReference type="NCBI Taxonomy" id="1974804"/>
    <lineage>
        <taxon>Bacteria</taxon>
        <taxon>Candidatus Portnoyibacteriota</taxon>
    </lineage>
</organism>
<reference evidence="4" key="1">
    <citation type="submission" date="2017-09" db="EMBL/GenBank/DDBJ databases">
        <title>Depth-based differentiation of microbial function through sediment-hosted aquifers and enrichment of novel symbionts in the deep terrestrial subsurface.</title>
        <authorList>
            <person name="Probst A.J."/>
            <person name="Ladd B."/>
            <person name="Jarett J.K."/>
            <person name="Geller-Mcgrath D.E."/>
            <person name="Sieber C.M.K."/>
            <person name="Emerson J.B."/>
            <person name="Anantharaman K."/>
            <person name="Thomas B.C."/>
            <person name="Malmstrom R."/>
            <person name="Stieglmeier M."/>
            <person name="Klingl A."/>
            <person name="Woyke T."/>
            <person name="Ryan C.M."/>
            <person name="Banfield J.F."/>
        </authorList>
    </citation>
    <scope>NUCLEOTIDE SEQUENCE [LARGE SCALE GENOMIC DNA]</scope>
</reference>
<evidence type="ECO:0000313" key="4">
    <source>
        <dbReference type="Proteomes" id="UP000230434"/>
    </source>
</evidence>
<dbReference type="PANTHER" id="PTHR38591">
    <property type="entry name" value="HYDROLASE"/>
    <property type="match status" value="1"/>
</dbReference>
<dbReference type="PANTHER" id="PTHR38591:SF1">
    <property type="entry name" value="BLL1000 PROTEIN"/>
    <property type="match status" value="1"/>
</dbReference>
<name>A0A2M7YMS0_9BACT</name>